<accession>A0A1I8C065</accession>
<dbReference type="GO" id="GO:0005219">
    <property type="term" value="F:ryanodine-sensitive calcium-release channel activity"/>
    <property type="evidence" value="ECO:0007669"/>
    <property type="project" value="InterPro"/>
</dbReference>
<dbReference type="WBParaSite" id="MhA1_Contig904.frz3.fgene1">
    <property type="protein sequence ID" value="MhA1_Contig904.frz3.fgene1"/>
    <property type="gene ID" value="MhA1_Contig904.frz3.fgene1"/>
</dbReference>
<feature type="transmembrane region" description="Helical" evidence="7">
    <location>
        <begin position="1105"/>
        <end position="1125"/>
    </location>
</feature>
<feature type="transmembrane region" description="Helical" evidence="7">
    <location>
        <begin position="1706"/>
        <end position="1725"/>
    </location>
</feature>
<dbReference type="Pfam" id="PF06459">
    <property type="entry name" value="RR_TM4-6"/>
    <property type="match status" value="1"/>
</dbReference>
<dbReference type="FunFam" id="1.10.287.70:FF:000017">
    <property type="entry name" value="ryanodine receptor isoform X2"/>
    <property type="match status" value="1"/>
</dbReference>
<dbReference type="InterPro" id="IPR015925">
    <property type="entry name" value="Ryanodine_IP3_receptor"/>
</dbReference>
<dbReference type="PANTHER" id="PTHR46399">
    <property type="entry name" value="B30.2/SPRY DOMAIN-CONTAINING PROTEIN"/>
    <property type="match status" value="1"/>
</dbReference>
<dbReference type="SUPFAM" id="SSF47473">
    <property type="entry name" value="EF-hand"/>
    <property type="match status" value="1"/>
</dbReference>
<dbReference type="Pfam" id="PF13499">
    <property type="entry name" value="EF-hand_7"/>
    <property type="match status" value="1"/>
</dbReference>
<dbReference type="FunFam" id="1.10.238.10:FF:000132">
    <property type="entry name" value="Ryanodine receptor 44F"/>
    <property type="match status" value="1"/>
</dbReference>
<dbReference type="OMA" id="SGFMQQC"/>
<evidence type="ECO:0000256" key="2">
    <source>
        <dbReference type="ARBA" id="ARBA00022692"/>
    </source>
</evidence>
<dbReference type="SMART" id="SM00054">
    <property type="entry name" value="EFh"/>
    <property type="match status" value="2"/>
</dbReference>
<feature type="compositionally biased region" description="Basic and acidic residues" evidence="6">
    <location>
        <begin position="521"/>
        <end position="530"/>
    </location>
</feature>
<sequence>MTQPINNPKQLLSDLQQQLYCFLFLFSFIFKFNLGPQGRPEGPNRPSLPITRVSSEHINRFFCSLLRLMRDHIGREVAPWLCRAHSSAVPLIQFVSCDPVKDYLLPVAEHLRNMAEKAYIEEERMRTHPDEADDAAVAEVDNARLVRDVYAFFPILMKYTDLHRAKWLKTPSWESDGIYENVAVIFRIWSLSQHFKREELNYMAQFEDNDTEDGGGAGGEMKIGKAAIAERKKRRREGQVRRNKHANSIVIACLKRLLPVGLNVFGGRELDIVQQSKERFLAKENEDKVREFIKGRLLLPVRTDPTDKNAWQLNLYRKIGKSQMRGKEEMSHEAVVDKIVKMGQVVAILHTTEHPQSFKPSEWKKMVSNQRKRAVVACFRMIPVYSIPRHRGINLFLPVFSQKWLADEDVDQDILVADVCANTPGMTATTIRSIESASQVVAHLVEDESGLLKIEEGPNEKQNNPDALSQLIQCFQRAATSEESGNQSVSTADDKLFIRYAKVMCRSVHIDKEDEDGGGGENDKEVDQAEKEEMVQALRVEQAVLANRGAAIMCLMYLSAANGEPNEMVAETLQLGIHLLSGGNKDIQKMMLNYLQTVKDVRFFISLSGLMCKCSVLNLEMFERQIKAEGLGMGAELAAGEHQNLNDADFTCSLFRFLQLTCEGHNLDFQNYLRTQSGHTTSVNLINSTVDYLLRLQESVMDFYWHYSSKEVIDEGGKEYFLRAIQVCSQVFNTLTESIQGPCVGNQMTLANSRLWDAINGFFFLFAHMMEKLYKNSTQLELLREFLNLQKDMIVLMLSMLEGNVLNGPIGKQMVDALVESQQCIEMIIKFSDMFLKLKDLTTSQAFQDFDTNHDGWISPKEFQRAMEAQKMYSIEEITYLMMCTDVNNDGKVDYMEFTERFHNPARDIGFNLAVLLTNLKEHITNDPRLEKIVEKAASLLEYFDPFLGRIEIMGSAKRVEKIYFEIQESWLEQWGKQQIRDSKNAFLFNVLQDDGGDQGKLEAFINFCEDTIFEMQHAAEISSSEGTDSKLERAMRQRDYFLQQTSAGEHISNTLKAGYKCGLSAFTFLKPENMQKELKKAAKKFRSMTWGQVFKAFLRLGFSLTRSLVMFIIFLLMTVFRFIVNLMSDHEDIDITATHEDAQKLGVPTHAGKFGTHHPTAPSTPTLLRDYTKTTTVHDVDAFGIHIHHTDSRGHSPAAAAQSRQGSPQKQPPPNGPSTIGRHQKPVDGAKEKEESKKQYSEEPSDKRKTSTESQKVRISPSSNENEGRNGNRPSLDSSIPQLHRPRCDFSKKLISFIHLSIYDFQSLFGGGGSAYFTELQQQQQQLMAQQQHQQQMAFYEPKIAEQFNSRRSRSSLLNILARNYKTVEKITLYLAFFINVILLFHRVDIVSNEKKDNIAQIESMSSEEDEEVLETIYITGMTLPYISYEITGWILSQFLYWLSVLHAIASVALLVSFYQLKIPLITFKREKEVARKLMFDGYWITEDESGNDERGIIDTLFWYLDRIVISSKSFPMKYWDKFVRRKTKQKYREQVDEETLDLLLGAERSPGDTSFDYRYSCWLWTGVILTNRQFLYRVCYLLCSVLGVFISPFFYAFLLIDVVLSFPMLKAILQSVTHNLQQLILTIMMTLVVVYLYTVVAFNFFRKFYVQEEDGGEPDRKCHFMLTCFIYHFYAGVRAGGGIGDELESPYGDELEYARMLYDISFFFFVIIILLAIMQGLIIDAFGELRDQQESATEKLESSCFVCDIGKETFDRLPRGFDNHTKKEHNFANYLFFLQHLVNKDETEYTGSQETYVREKYDNRDWEFFPVGECFMKQYEDQLLQSS</sequence>
<dbReference type="GO" id="GO:0005790">
    <property type="term" value="C:smooth endoplasmic reticulum"/>
    <property type="evidence" value="ECO:0007669"/>
    <property type="project" value="TreeGrafter"/>
</dbReference>
<dbReference type="GO" id="GO:0014808">
    <property type="term" value="P:release of sequestered calcium ion into cytosol by sarcoplasmic reticulum"/>
    <property type="evidence" value="ECO:0007669"/>
    <property type="project" value="TreeGrafter"/>
</dbReference>
<dbReference type="InterPro" id="IPR009460">
    <property type="entry name" value="Ryanrecept_TM4-6"/>
</dbReference>
<dbReference type="GO" id="GO:0030018">
    <property type="term" value="C:Z disc"/>
    <property type="evidence" value="ECO:0007669"/>
    <property type="project" value="TreeGrafter"/>
</dbReference>
<dbReference type="InterPro" id="IPR018247">
    <property type="entry name" value="EF_Hand_1_Ca_BS"/>
</dbReference>
<name>A0A1I8C065_MELHA</name>
<evidence type="ECO:0000256" key="7">
    <source>
        <dbReference type="SAM" id="Phobius"/>
    </source>
</evidence>
<dbReference type="GO" id="GO:0033017">
    <property type="term" value="C:sarcoplasmic reticulum membrane"/>
    <property type="evidence" value="ECO:0007669"/>
    <property type="project" value="TreeGrafter"/>
</dbReference>
<keyword evidence="9" id="KW-1185">Reference proteome</keyword>
<dbReference type="Gene3D" id="1.10.287.70">
    <property type="match status" value="1"/>
</dbReference>
<reference evidence="10" key="1">
    <citation type="submission" date="2016-11" db="UniProtKB">
        <authorList>
            <consortium name="WormBaseParasite"/>
        </authorList>
    </citation>
    <scope>IDENTIFICATION</scope>
</reference>
<feature type="transmembrane region" description="Helical" evidence="7">
    <location>
        <begin position="1622"/>
        <end position="1646"/>
    </location>
</feature>
<dbReference type="PROSITE" id="PS50222">
    <property type="entry name" value="EF_HAND_2"/>
    <property type="match status" value="1"/>
</dbReference>
<feature type="region of interest" description="Disordered" evidence="6">
    <location>
        <begin position="1190"/>
        <end position="1284"/>
    </location>
</feature>
<feature type="region of interest" description="Disordered" evidence="6">
    <location>
        <begin position="511"/>
        <end position="530"/>
    </location>
</feature>
<organism evidence="9 10">
    <name type="scientific">Meloidogyne hapla</name>
    <name type="common">Root-knot nematode worm</name>
    <dbReference type="NCBI Taxonomy" id="6305"/>
    <lineage>
        <taxon>Eukaryota</taxon>
        <taxon>Metazoa</taxon>
        <taxon>Ecdysozoa</taxon>
        <taxon>Nematoda</taxon>
        <taxon>Chromadorea</taxon>
        <taxon>Rhabditida</taxon>
        <taxon>Tylenchina</taxon>
        <taxon>Tylenchomorpha</taxon>
        <taxon>Tylenchoidea</taxon>
        <taxon>Meloidogynidae</taxon>
        <taxon>Meloidogyninae</taxon>
        <taxon>Meloidogyne</taxon>
    </lineage>
</organism>
<feature type="domain" description="EF-hand" evidence="8">
    <location>
        <begin position="838"/>
        <end position="873"/>
    </location>
</feature>
<dbReference type="GO" id="GO:0006941">
    <property type="term" value="P:striated muscle contraction"/>
    <property type="evidence" value="ECO:0007669"/>
    <property type="project" value="TreeGrafter"/>
</dbReference>
<feature type="transmembrane region" description="Helical" evidence="7">
    <location>
        <begin position="1372"/>
        <end position="1389"/>
    </location>
</feature>
<evidence type="ECO:0000256" key="1">
    <source>
        <dbReference type="ARBA" id="ARBA00004141"/>
    </source>
</evidence>
<dbReference type="InterPro" id="IPR011992">
    <property type="entry name" value="EF-hand-dom_pair"/>
</dbReference>
<dbReference type="Proteomes" id="UP000095281">
    <property type="component" value="Unplaced"/>
</dbReference>
<evidence type="ECO:0000256" key="5">
    <source>
        <dbReference type="ARBA" id="ARBA00023136"/>
    </source>
</evidence>
<evidence type="ECO:0000256" key="3">
    <source>
        <dbReference type="ARBA" id="ARBA00022837"/>
    </source>
</evidence>
<feature type="compositionally biased region" description="Basic and acidic residues" evidence="6">
    <location>
        <begin position="1226"/>
        <end position="1252"/>
    </location>
</feature>
<dbReference type="GO" id="GO:0006874">
    <property type="term" value="P:intracellular calcium ion homeostasis"/>
    <property type="evidence" value="ECO:0007669"/>
    <property type="project" value="InterPro"/>
</dbReference>
<comment type="subcellular location">
    <subcellularLocation>
        <location evidence="1">Membrane</location>
        <topology evidence="1">Multi-pass membrane protein</topology>
    </subcellularLocation>
</comment>
<feature type="transmembrane region" description="Helical" evidence="7">
    <location>
        <begin position="1440"/>
        <end position="1462"/>
    </location>
</feature>
<feature type="region of interest" description="Disordered" evidence="6">
    <location>
        <begin position="1148"/>
        <end position="1167"/>
    </location>
</feature>
<dbReference type="InterPro" id="IPR005821">
    <property type="entry name" value="Ion_trans_dom"/>
</dbReference>
<dbReference type="PANTHER" id="PTHR46399:SF8">
    <property type="entry name" value="B30.2_SPRY DOMAIN-CONTAINING PROTEIN"/>
    <property type="match status" value="1"/>
</dbReference>
<keyword evidence="2 7" id="KW-0812">Transmembrane</keyword>
<dbReference type="Gene3D" id="1.10.238.10">
    <property type="entry name" value="EF-hand"/>
    <property type="match status" value="1"/>
</dbReference>
<keyword evidence="5 7" id="KW-0472">Membrane</keyword>
<evidence type="ECO:0000313" key="10">
    <source>
        <dbReference type="WBParaSite" id="MhA1_Contig904.frz3.fgene1"/>
    </source>
</evidence>
<dbReference type="CDD" id="cd00051">
    <property type="entry name" value="EFh"/>
    <property type="match status" value="1"/>
</dbReference>
<keyword evidence="4 7" id="KW-1133">Transmembrane helix</keyword>
<dbReference type="InterPro" id="IPR013662">
    <property type="entry name" value="RIH_assoc-dom"/>
</dbReference>
<protein>
    <submittedName>
        <fullName evidence="10">EF-hand domain-containing protein</fullName>
    </submittedName>
</protein>
<dbReference type="PROSITE" id="PS00018">
    <property type="entry name" value="EF_HAND_1"/>
    <property type="match status" value="2"/>
</dbReference>
<dbReference type="Pfam" id="PF00520">
    <property type="entry name" value="Ion_trans"/>
    <property type="match status" value="1"/>
</dbReference>
<dbReference type="GO" id="GO:0005509">
    <property type="term" value="F:calcium ion binding"/>
    <property type="evidence" value="ECO:0007669"/>
    <property type="project" value="InterPro"/>
</dbReference>
<dbReference type="GO" id="GO:0034704">
    <property type="term" value="C:calcium channel complex"/>
    <property type="evidence" value="ECO:0007669"/>
    <property type="project" value="TreeGrafter"/>
</dbReference>
<evidence type="ECO:0000313" key="9">
    <source>
        <dbReference type="Proteomes" id="UP000095281"/>
    </source>
</evidence>
<evidence type="ECO:0000256" key="6">
    <source>
        <dbReference type="SAM" id="MobiDB-lite"/>
    </source>
</evidence>
<evidence type="ECO:0000259" key="8">
    <source>
        <dbReference type="PROSITE" id="PS50222"/>
    </source>
</evidence>
<evidence type="ECO:0000256" key="4">
    <source>
        <dbReference type="ARBA" id="ARBA00022989"/>
    </source>
</evidence>
<dbReference type="InterPro" id="IPR002048">
    <property type="entry name" value="EF_hand_dom"/>
</dbReference>
<feature type="compositionally biased region" description="Polar residues" evidence="6">
    <location>
        <begin position="1273"/>
        <end position="1282"/>
    </location>
</feature>
<dbReference type="Pfam" id="PF08454">
    <property type="entry name" value="RIH_assoc"/>
    <property type="match status" value="1"/>
</dbReference>
<keyword evidence="3" id="KW-0106">Calcium</keyword>
<dbReference type="GO" id="GO:0042383">
    <property type="term" value="C:sarcolemma"/>
    <property type="evidence" value="ECO:0007669"/>
    <property type="project" value="TreeGrafter"/>
</dbReference>
<proteinExistence type="predicted"/>
<feature type="transmembrane region" description="Helical" evidence="7">
    <location>
        <begin position="1580"/>
        <end position="1602"/>
    </location>
</feature>